<dbReference type="STRING" id="1802457.A3F15_00885"/>
<evidence type="ECO:0008006" key="3">
    <source>
        <dbReference type="Google" id="ProtNLM"/>
    </source>
</evidence>
<dbReference type="InterPro" id="IPR003789">
    <property type="entry name" value="Asn/Gln_tRNA_amidoTrase-B-like"/>
</dbReference>
<reference evidence="1 2" key="1">
    <citation type="journal article" date="2016" name="Nat. Commun.">
        <title>Thousands of microbial genomes shed light on interconnected biogeochemical processes in an aquifer system.</title>
        <authorList>
            <person name="Anantharaman K."/>
            <person name="Brown C.T."/>
            <person name="Hug L.A."/>
            <person name="Sharon I."/>
            <person name="Castelle C.J."/>
            <person name="Probst A.J."/>
            <person name="Thomas B.C."/>
            <person name="Singh A."/>
            <person name="Wilkins M.J."/>
            <person name="Karaoz U."/>
            <person name="Brodie E.L."/>
            <person name="Williams K.H."/>
            <person name="Hubbard S.S."/>
            <person name="Banfield J.F."/>
        </authorList>
    </citation>
    <scope>NUCLEOTIDE SEQUENCE [LARGE SCALE GENOMIC DNA]</scope>
</reference>
<accession>A0A1G2RE97</accession>
<dbReference type="EMBL" id="MHUC01000010">
    <property type="protein sequence ID" value="OHA71164.1"/>
    <property type="molecule type" value="Genomic_DNA"/>
</dbReference>
<comment type="caution">
    <text evidence="1">The sequence shown here is derived from an EMBL/GenBank/DDBJ whole genome shotgun (WGS) entry which is preliminary data.</text>
</comment>
<gene>
    <name evidence="1" type="ORF">A3F15_00885</name>
</gene>
<dbReference type="AlphaFoldDB" id="A0A1G2RE97"/>
<dbReference type="Proteomes" id="UP000177078">
    <property type="component" value="Unassembled WGS sequence"/>
</dbReference>
<evidence type="ECO:0000313" key="1">
    <source>
        <dbReference type="EMBL" id="OHA71164.1"/>
    </source>
</evidence>
<dbReference type="Gene3D" id="1.10.1510.10">
    <property type="entry name" value="Uncharacterised protein YqeY/AIM41 PF09424, N-terminal domain"/>
    <property type="match status" value="1"/>
</dbReference>
<name>A0A1G2RE97_9BACT</name>
<dbReference type="GO" id="GO:0016884">
    <property type="term" value="F:carbon-nitrogen ligase activity, with glutamine as amido-N-donor"/>
    <property type="evidence" value="ECO:0007669"/>
    <property type="project" value="InterPro"/>
</dbReference>
<dbReference type="PANTHER" id="PTHR28055">
    <property type="entry name" value="ALTERED INHERITANCE OF MITOCHONDRIA PROTEIN 41, MITOCHONDRIAL"/>
    <property type="match status" value="1"/>
</dbReference>
<dbReference type="InterPro" id="IPR019004">
    <property type="entry name" value="YqeY/Aim41"/>
</dbReference>
<dbReference type="Pfam" id="PF09424">
    <property type="entry name" value="YqeY"/>
    <property type="match status" value="1"/>
</dbReference>
<dbReference type="PANTHER" id="PTHR28055:SF1">
    <property type="entry name" value="ALTERED INHERITANCE OF MITOCHONDRIA PROTEIN 41, MITOCHONDRIAL"/>
    <property type="match status" value="1"/>
</dbReference>
<protein>
    <recommendedName>
        <fullName evidence="3">Aspartyl-tRNA amidotransferase</fullName>
    </recommendedName>
</protein>
<organism evidence="1 2">
    <name type="scientific">Candidatus Wildermuthbacteria bacterium RIFCSPHIGHO2_12_FULL_40_12</name>
    <dbReference type="NCBI Taxonomy" id="1802457"/>
    <lineage>
        <taxon>Bacteria</taxon>
        <taxon>Candidatus Wildermuthiibacteriota</taxon>
    </lineage>
</organism>
<dbReference type="Gene3D" id="1.10.10.410">
    <property type="match status" value="1"/>
</dbReference>
<proteinExistence type="predicted"/>
<evidence type="ECO:0000313" key="2">
    <source>
        <dbReference type="Proteomes" id="UP000177078"/>
    </source>
</evidence>
<dbReference type="InterPro" id="IPR042184">
    <property type="entry name" value="YqeY/Aim41_N"/>
</dbReference>
<dbReference type="InterPro" id="IPR023168">
    <property type="entry name" value="GatB_Yqey_C_2"/>
</dbReference>
<sequence length="163" mass="18538">MTFLEKIKNDLTSLMKSKQELDVLVLRQILAAVLNKEKEKRYKLSKDGVDGEKLKKESQLSEEEILAVVVSEAKKRKEAIVEFEKGARDDLVKKEKAELVILEKYLPSQLSKEEIISIAKEIMQKLNVQTAKDIGKVMSELMPKLRGRADGMTVSNIVRELLP</sequence>
<dbReference type="SUPFAM" id="SSF89095">
    <property type="entry name" value="GatB/YqeY motif"/>
    <property type="match status" value="1"/>
</dbReference>